<gene>
    <name evidence="2" type="ORF">Amon01_000449300</name>
</gene>
<organism evidence="2 3">
    <name type="scientific">Ambrosiozyma monospora</name>
    <name type="common">Yeast</name>
    <name type="synonym">Endomycopsis monosporus</name>
    <dbReference type="NCBI Taxonomy" id="43982"/>
    <lineage>
        <taxon>Eukaryota</taxon>
        <taxon>Fungi</taxon>
        <taxon>Dikarya</taxon>
        <taxon>Ascomycota</taxon>
        <taxon>Saccharomycotina</taxon>
        <taxon>Pichiomycetes</taxon>
        <taxon>Pichiales</taxon>
        <taxon>Pichiaceae</taxon>
        <taxon>Ambrosiozyma</taxon>
    </lineage>
</organism>
<accession>A0A9W7DG11</accession>
<evidence type="ECO:0000313" key="3">
    <source>
        <dbReference type="Proteomes" id="UP001165063"/>
    </source>
</evidence>
<comment type="caution">
    <text evidence="2">The sequence shown here is derived from an EMBL/GenBank/DDBJ whole genome shotgun (WGS) entry which is preliminary data.</text>
</comment>
<dbReference type="InterPro" id="IPR032466">
    <property type="entry name" value="Metal_Hydrolase"/>
</dbReference>
<sequence>MSCACCSIPNEPPQAAPVPQSKTENERLTNLRKVLPPPFKIYTTTVFNPLTLDFESDITFTVDPALGLITDVEKRKSSEIPNSLNSNDIDLSGKIVLPGFVDAHTHIFLHSYDEKGNAEQKMSESFVERILRASNHCKTALMAGYTTYRDLGSEGMQEADANFRDAVNRGIVIGPRLYVATKVLASVTGIKTHTENTIGGTRCPVTSEECDGEDEIRKAVRRRLGMGCDIIKFFGDYRKRTMRFPPKVPHPYISSVMFPPAVPNPDVVLYTQKEMDVLVEESHNALCPVAAHCATNRAVKMAAEAGVDTIEHAFWCDQETLTSVKKNNCILVPTLAISERLYGDNFKSMLKKTLKAWEMDIVQACGGDTGTFNHGENIREAELFYEAGIPIEHVLRSLTYHGWLACGDHRCGRKFGVLTKDFAADLVALDNDPRVDIKALRNVDFVMKDGKVYKENGICIA</sequence>
<dbReference type="Proteomes" id="UP001165063">
    <property type="component" value="Unassembled WGS sequence"/>
</dbReference>
<dbReference type="InterPro" id="IPR057744">
    <property type="entry name" value="OTAase-like"/>
</dbReference>
<dbReference type="AlphaFoldDB" id="A0A9W7DG11"/>
<dbReference type="GO" id="GO:0016810">
    <property type="term" value="F:hydrolase activity, acting on carbon-nitrogen (but not peptide) bonds"/>
    <property type="evidence" value="ECO:0007669"/>
    <property type="project" value="InterPro"/>
</dbReference>
<dbReference type="SUPFAM" id="SSF51556">
    <property type="entry name" value="Metallo-dependent hydrolases"/>
    <property type="match status" value="1"/>
</dbReference>
<dbReference type="Pfam" id="PF01979">
    <property type="entry name" value="Amidohydro_1"/>
    <property type="match status" value="1"/>
</dbReference>
<dbReference type="OrthoDB" id="5595695at2759"/>
<dbReference type="SUPFAM" id="SSF51338">
    <property type="entry name" value="Composite domain of metallo-dependent hydrolases"/>
    <property type="match status" value="1"/>
</dbReference>
<dbReference type="CDD" id="cd01299">
    <property type="entry name" value="Met_dep_hydrolase_A"/>
    <property type="match status" value="1"/>
</dbReference>
<protein>
    <submittedName>
        <fullName evidence="2">Unnamed protein product</fullName>
    </submittedName>
</protein>
<feature type="domain" description="Amidohydrolase-related" evidence="1">
    <location>
        <begin position="95"/>
        <end position="452"/>
    </location>
</feature>
<dbReference type="EMBL" id="BSXU01002179">
    <property type="protein sequence ID" value="GMG35077.1"/>
    <property type="molecule type" value="Genomic_DNA"/>
</dbReference>
<proteinExistence type="predicted"/>
<dbReference type="PANTHER" id="PTHR43135">
    <property type="entry name" value="ALPHA-D-RIBOSE 1-METHYLPHOSPHONATE 5-TRIPHOSPHATE DIPHOSPHATASE"/>
    <property type="match status" value="1"/>
</dbReference>
<dbReference type="PANTHER" id="PTHR43135:SF3">
    <property type="entry name" value="ALPHA-D-RIBOSE 1-METHYLPHOSPHONATE 5-TRIPHOSPHATE DIPHOSPHATASE"/>
    <property type="match status" value="1"/>
</dbReference>
<dbReference type="InterPro" id="IPR051781">
    <property type="entry name" value="Metallo-dep_Hydrolase"/>
</dbReference>
<evidence type="ECO:0000313" key="2">
    <source>
        <dbReference type="EMBL" id="GMG35077.1"/>
    </source>
</evidence>
<dbReference type="InterPro" id="IPR011059">
    <property type="entry name" value="Metal-dep_hydrolase_composite"/>
</dbReference>
<dbReference type="Gene3D" id="3.20.20.140">
    <property type="entry name" value="Metal-dependent hydrolases"/>
    <property type="match status" value="1"/>
</dbReference>
<reference evidence="2" key="1">
    <citation type="submission" date="2023-04" db="EMBL/GenBank/DDBJ databases">
        <title>Ambrosiozyma monospora NBRC 1965.</title>
        <authorList>
            <person name="Ichikawa N."/>
            <person name="Sato H."/>
            <person name="Tonouchi N."/>
        </authorList>
    </citation>
    <scope>NUCLEOTIDE SEQUENCE</scope>
    <source>
        <strain evidence="2">NBRC 1965</strain>
    </source>
</reference>
<evidence type="ECO:0000259" key="1">
    <source>
        <dbReference type="Pfam" id="PF01979"/>
    </source>
</evidence>
<name>A0A9W7DG11_AMBMO</name>
<dbReference type="Gene3D" id="2.30.40.10">
    <property type="entry name" value="Urease, subunit C, domain 1"/>
    <property type="match status" value="1"/>
</dbReference>
<dbReference type="InterPro" id="IPR006680">
    <property type="entry name" value="Amidohydro-rel"/>
</dbReference>
<keyword evidence="3" id="KW-1185">Reference proteome</keyword>